<gene>
    <name evidence="1" type="ORF">SDC9_151241</name>
</gene>
<name>A0A645EPQ7_9ZZZZ</name>
<dbReference type="EMBL" id="VSSQ01049930">
    <property type="protein sequence ID" value="MPN04005.1"/>
    <property type="molecule type" value="Genomic_DNA"/>
</dbReference>
<accession>A0A645EPQ7</accession>
<comment type="caution">
    <text evidence="1">The sequence shown here is derived from an EMBL/GenBank/DDBJ whole genome shotgun (WGS) entry which is preliminary data.</text>
</comment>
<reference evidence="1" key="1">
    <citation type="submission" date="2019-08" db="EMBL/GenBank/DDBJ databases">
        <authorList>
            <person name="Kucharzyk K."/>
            <person name="Murdoch R.W."/>
            <person name="Higgins S."/>
            <person name="Loffler F."/>
        </authorList>
    </citation>
    <scope>NUCLEOTIDE SEQUENCE</scope>
</reference>
<sequence>MNYKINNAPLSSFGAIPSPNTGYLALSGMLDLPKRIGTTEYNWGTSIEPFVDAKDIELDGRALTLNVAIKKTSLDTFKSACVACTELSFDYDTFQVVQKDEIKVEEIGGYYKVEIPFWQNSVGLKPITITPSGTGEYRIDNFNLVKDFGIHVGQSGNILNTASRIDVQTTEFYTRTNYRGVRAIDLSCSLVGNDFSDVYAKMSQFHSLLMSPGIHTLKIRNNTLSIYFKDGMSVNVVSENIAQFTLRATVV</sequence>
<dbReference type="AlphaFoldDB" id="A0A645EPQ7"/>
<evidence type="ECO:0000313" key="1">
    <source>
        <dbReference type="EMBL" id="MPN04005.1"/>
    </source>
</evidence>
<proteinExistence type="predicted"/>
<organism evidence="1">
    <name type="scientific">bioreactor metagenome</name>
    <dbReference type="NCBI Taxonomy" id="1076179"/>
    <lineage>
        <taxon>unclassified sequences</taxon>
        <taxon>metagenomes</taxon>
        <taxon>ecological metagenomes</taxon>
    </lineage>
</organism>
<protein>
    <submittedName>
        <fullName evidence="1">Uncharacterized protein</fullName>
    </submittedName>
</protein>